<keyword evidence="6" id="KW-1185">Reference proteome</keyword>
<proteinExistence type="predicted"/>
<evidence type="ECO:0000313" key="6">
    <source>
        <dbReference type="Proteomes" id="UP000887116"/>
    </source>
</evidence>
<evidence type="ECO:0000256" key="3">
    <source>
        <dbReference type="ARBA" id="ARBA00023242"/>
    </source>
</evidence>
<evidence type="ECO:0000313" key="5">
    <source>
        <dbReference type="EMBL" id="GFQ97698.1"/>
    </source>
</evidence>
<accession>A0A8X6L8H1</accession>
<keyword evidence="3" id="KW-0539">Nucleus</keyword>
<gene>
    <name evidence="5" type="primary">NCL1_33422</name>
    <name evidence="5" type="ORF">TNCT_388232</name>
</gene>
<sequence length="124" mass="14363">MAEDNSRTLTRFSTRYPVVWRGNLELKSAQAMVQMHFLSGNILFARSTLPQDEIDPSPMRITQRMRLLPPALEEVKQKTMPSFLMSIFPQCDFANSLLQEVPIRPEVNRKIHLFPHSVVVLQKK</sequence>
<name>A0A8X6L8H1_TRICU</name>
<protein>
    <submittedName>
        <fullName evidence="5">SPOC domain-containing protein</fullName>
    </submittedName>
</protein>
<dbReference type="SUPFAM" id="SSF100939">
    <property type="entry name" value="SPOC domain-like"/>
    <property type="match status" value="1"/>
</dbReference>
<dbReference type="InterPro" id="IPR012921">
    <property type="entry name" value="SPOC_C"/>
</dbReference>
<evidence type="ECO:0000256" key="1">
    <source>
        <dbReference type="ARBA" id="ARBA00004123"/>
    </source>
</evidence>
<dbReference type="AlphaFoldDB" id="A0A8X6L8H1"/>
<feature type="domain" description="SPOC" evidence="4">
    <location>
        <begin position="9"/>
        <end position="124"/>
    </location>
</feature>
<dbReference type="Pfam" id="PF07744">
    <property type="entry name" value="SPOC"/>
    <property type="match status" value="1"/>
</dbReference>
<reference evidence="5" key="1">
    <citation type="submission" date="2020-07" db="EMBL/GenBank/DDBJ databases">
        <title>Multicomponent nature underlies the extraordinary mechanical properties of spider dragline silk.</title>
        <authorList>
            <person name="Kono N."/>
            <person name="Nakamura H."/>
            <person name="Mori M."/>
            <person name="Yoshida Y."/>
            <person name="Ohtoshi R."/>
            <person name="Malay A.D."/>
            <person name="Moran D.A.P."/>
            <person name="Tomita M."/>
            <person name="Numata K."/>
            <person name="Arakawa K."/>
        </authorList>
    </citation>
    <scope>NUCLEOTIDE SEQUENCE</scope>
</reference>
<keyword evidence="2" id="KW-0694">RNA-binding</keyword>
<comment type="subcellular location">
    <subcellularLocation>
        <location evidence="1">Nucleus</location>
    </subcellularLocation>
</comment>
<dbReference type="GO" id="GO:0005634">
    <property type="term" value="C:nucleus"/>
    <property type="evidence" value="ECO:0007669"/>
    <property type="project" value="UniProtKB-SubCell"/>
</dbReference>
<dbReference type="GO" id="GO:0003723">
    <property type="term" value="F:RNA binding"/>
    <property type="evidence" value="ECO:0007669"/>
    <property type="project" value="UniProtKB-KW"/>
</dbReference>
<dbReference type="InterPro" id="IPR016194">
    <property type="entry name" value="SPOC-like_C_dom_sf"/>
</dbReference>
<comment type="caution">
    <text evidence="5">The sequence shown here is derived from an EMBL/GenBank/DDBJ whole genome shotgun (WGS) entry which is preliminary data.</text>
</comment>
<dbReference type="EMBL" id="BMAO01004886">
    <property type="protein sequence ID" value="GFQ97698.1"/>
    <property type="molecule type" value="Genomic_DNA"/>
</dbReference>
<evidence type="ECO:0000256" key="2">
    <source>
        <dbReference type="ARBA" id="ARBA00022884"/>
    </source>
</evidence>
<evidence type="ECO:0000259" key="4">
    <source>
        <dbReference type="PROSITE" id="PS50917"/>
    </source>
</evidence>
<dbReference type="InterPro" id="IPR010912">
    <property type="entry name" value="SPOC_met"/>
</dbReference>
<dbReference type="Proteomes" id="UP000887116">
    <property type="component" value="Unassembled WGS sequence"/>
</dbReference>
<dbReference type="OrthoDB" id="6436360at2759"/>
<dbReference type="PROSITE" id="PS50917">
    <property type="entry name" value="SPOC"/>
    <property type="match status" value="1"/>
</dbReference>
<dbReference type="Gene3D" id="2.40.290.10">
    <property type="match status" value="1"/>
</dbReference>
<organism evidence="5 6">
    <name type="scientific">Trichonephila clavata</name>
    <name type="common">Joro spider</name>
    <name type="synonym">Nephila clavata</name>
    <dbReference type="NCBI Taxonomy" id="2740835"/>
    <lineage>
        <taxon>Eukaryota</taxon>
        <taxon>Metazoa</taxon>
        <taxon>Ecdysozoa</taxon>
        <taxon>Arthropoda</taxon>
        <taxon>Chelicerata</taxon>
        <taxon>Arachnida</taxon>
        <taxon>Araneae</taxon>
        <taxon>Araneomorphae</taxon>
        <taxon>Entelegynae</taxon>
        <taxon>Araneoidea</taxon>
        <taxon>Nephilidae</taxon>
        <taxon>Trichonephila</taxon>
    </lineage>
</organism>